<comment type="caution">
    <text evidence="2">The sequence shown here is derived from an EMBL/GenBank/DDBJ whole genome shotgun (WGS) entry which is preliminary data.</text>
</comment>
<evidence type="ECO:0008006" key="4">
    <source>
        <dbReference type="Google" id="ProtNLM"/>
    </source>
</evidence>
<dbReference type="InterPro" id="IPR011042">
    <property type="entry name" value="6-blade_b-propeller_TolB-like"/>
</dbReference>
<keyword evidence="1" id="KW-0732">Signal</keyword>
<evidence type="ECO:0000313" key="3">
    <source>
        <dbReference type="Proteomes" id="UP000777784"/>
    </source>
</evidence>
<name>A0A948RUV1_UNCEI</name>
<reference evidence="2" key="1">
    <citation type="submission" date="2021-05" db="EMBL/GenBank/DDBJ databases">
        <title>Energy efficiency and biological interactions define the core microbiome of deep oligotrophic groundwater.</title>
        <authorList>
            <person name="Mehrshad M."/>
            <person name="Lopez-Fernandez M."/>
            <person name="Bell E."/>
            <person name="Bernier-Latmani R."/>
            <person name="Bertilsson S."/>
            <person name="Dopson M."/>
        </authorList>
    </citation>
    <scope>NUCLEOTIDE SEQUENCE</scope>
    <source>
        <strain evidence="2">Modern_marine.mb.64</strain>
    </source>
</reference>
<feature type="signal peptide" evidence="1">
    <location>
        <begin position="1"/>
        <end position="21"/>
    </location>
</feature>
<gene>
    <name evidence="2" type="ORF">KJ970_10285</name>
</gene>
<proteinExistence type="predicted"/>
<sequence length="404" mass="44532">MRRILWVALMAVFLTATGVVAGEVVTIDGVTHIKNSAQPDQGIEKLELKELWRAGGDTDEAIFGLIIKCLVDKEGNIYLLDTQLSEVSVYSPEGVNIKTLSREGDGPGEIRGPADMLFLPDGTLGILQAMPGKIVKVDLEGNPAGNITATSGEAAEGLVVFTNAAGNETGLIISGVKITPGETGQTRTHFIASFDLEGNEKVRYYEQNQIWDFTNFELSEKNQYFPHGRYTALSEDGRVYTTPYRNDYIINVYKPDGTIDRIIEREYEPVKRNETEMNLINSAMEAARAQFPFEIKTSIEETEPDISRLFVDSAGLLWVLTSHGQRNENENVIATYDVFDKEGHFIKQVDVAGEGDGRKDFLMFAGDHRVVLVTGLLDAAVSMQGLAGEGDEDAAPMEIICFEY</sequence>
<dbReference type="AlphaFoldDB" id="A0A948RUV1"/>
<dbReference type="SUPFAM" id="SSF101898">
    <property type="entry name" value="NHL repeat"/>
    <property type="match status" value="1"/>
</dbReference>
<dbReference type="EMBL" id="JAHJDP010000053">
    <property type="protein sequence ID" value="MBU2691305.1"/>
    <property type="molecule type" value="Genomic_DNA"/>
</dbReference>
<dbReference type="Proteomes" id="UP000777784">
    <property type="component" value="Unassembled WGS sequence"/>
</dbReference>
<protein>
    <recommendedName>
        <fullName evidence="4">6-bladed beta-propeller</fullName>
    </recommendedName>
</protein>
<feature type="chain" id="PRO_5037720346" description="6-bladed beta-propeller" evidence="1">
    <location>
        <begin position="22"/>
        <end position="404"/>
    </location>
</feature>
<accession>A0A948RUV1</accession>
<evidence type="ECO:0000313" key="2">
    <source>
        <dbReference type="EMBL" id="MBU2691305.1"/>
    </source>
</evidence>
<dbReference type="Gene3D" id="2.120.10.30">
    <property type="entry name" value="TolB, C-terminal domain"/>
    <property type="match status" value="1"/>
</dbReference>
<evidence type="ECO:0000256" key="1">
    <source>
        <dbReference type="SAM" id="SignalP"/>
    </source>
</evidence>
<organism evidence="2 3">
    <name type="scientific">Eiseniibacteriota bacterium</name>
    <dbReference type="NCBI Taxonomy" id="2212470"/>
    <lineage>
        <taxon>Bacteria</taxon>
        <taxon>Candidatus Eiseniibacteriota</taxon>
    </lineage>
</organism>